<sequence length="517" mass="53180">MKTELKKSILTLIGAIVIHSAIDAQTTLSGDHVIDGNLTVNQSTIISQNLDVDGNFEFGLTEVSPGVFSPAISNAYVDGLSTFTLGSVRNDTIIEWRDGHVVGGALGNLRMIIDANNKLVLYNPTSPYGAMITIDPDGTTPSISINGEDVLTTSSGVAPYLSSDIPVAAGTGTNSVVVGSSAANSDHSLAFGQSVSTAPGADHSFIFGQYSGATGYRSFVFGAGITASGNDTFVSGLSINASGDHTSAFGENLQAQGSHQFVIGRNNIAQGDNTQWIDSDDLLIIGNGVDSTNRSNAFVVKKNGDTDISGRLSVGNSSAIGINSAAFGSSTANSDHSLAFGQSVSTAPGADHSFIFGQYSGATGYRSFVFGAGITASGNDTFVSGLSINASGDHTSAFGENLQAQGSHQFVIGLNNIAQGNSTQWIDSDDLLIVGNGIDGTNPSNALAVQKNGQSTLTNRYWDSVNPTTIPADPDLLTPEDESSAGNALVVDGHTLLKGRVVIAEAQGDIPMFTPAP</sequence>
<dbReference type="KEGG" id="puo:RZN69_03265"/>
<organism evidence="1 2">
    <name type="scientific">Rubellicoccus peritrichatus</name>
    <dbReference type="NCBI Taxonomy" id="3080537"/>
    <lineage>
        <taxon>Bacteria</taxon>
        <taxon>Pseudomonadati</taxon>
        <taxon>Verrucomicrobiota</taxon>
        <taxon>Opitutia</taxon>
        <taxon>Puniceicoccales</taxon>
        <taxon>Cerasicoccaceae</taxon>
        <taxon>Rubellicoccus</taxon>
    </lineage>
</organism>
<dbReference type="AlphaFoldDB" id="A0AAQ3QVY0"/>
<evidence type="ECO:0000313" key="2">
    <source>
        <dbReference type="Proteomes" id="UP001304300"/>
    </source>
</evidence>
<evidence type="ECO:0000313" key="1">
    <source>
        <dbReference type="EMBL" id="WOO42093.1"/>
    </source>
</evidence>
<dbReference type="Proteomes" id="UP001304300">
    <property type="component" value="Chromosome"/>
</dbReference>
<accession>A0AAQ3QVY0</accession>
<dbReference type="EMBL" id="CP136920">
    <property type="protein sequence ID" value="WOO42093.1"/>
    <property type="molecule type" value="Genomic_DNA"/>
</dbReference>
<protein>
    <recommendedName>
        <fullName evidence="3">Trimeric autotransporter adhesin YadA-like head domain-containing protein</fullName>
    </recommendedName>
</protein>
<dbReference type="SUPFAM" id="SSF101967">
    <property type="entry name" value="Adhesin YadA, collagen-binding domain"/>
    <property type="match status" value="2"/>
</dbReference>
<evidence type="ECO:0008006" key="3">
    <source>
        <dbReference type="Google" id="ProtNLM"/>
    </source>
</evidence>
<dbReference type="InterPro" id="IPR011049">
    <property type="entry name" value="Serralysin-like_metalloprot_C"/>
</dbReference>
<proteinExistence type="predicted"/>
<name>A0AAQ3QVY0_9BACT</name>
<dbReference type="RefSeq" id="WP_317834577.1">
    <property type="nucleotide sequence ID" value="NZ_CP136920.1"/>
</dbReference>
<gene>
    <name evidence="1" type="ORF">RZN69_03265</name>
</gene>
<dbReference type="Gene3D" id="2.150.10.10">
    <property type="entry name" value="Serralysin-like metalloprotease, C-terminal"/>
    <property type="match status" value="2"/>
</dbReference>
<keyword evidence="2" id="KW-1185">Reference proteome</keyword>
<reference evidence="1 2" key="1">
    <citation type="submission" date="2023-10" db="EMBL/GenBank/DDBJ databases">
        <title>Rubellicoccus peritrichatus gen. nov., sp. nov., isolated from an algae of coral reef tank.</title>
        <authorList>
            <person name="Luo J."/>
        </authorList>
    </citation>
    <scope>NUCLEOTIDE SEQUENCE [LARGE SCALE GENOMIC DNA]</scope>
    <source>
        <strain evidence="1 2">CR14</strain>
    </source>
</reference>